<accession>I2GQP6</accession>
<dbReference type="PIRSF" id="PIRSF000451">
    <property type="entry name" value="PKS_III"/>
    <property type="match status" value="1"/>
</dbReference>
<dbReference type="eggNOG" id="COG3424">
    <property type="taxonomic scope" value="Bacteria"/>
</dbReference>
<dbReference type="SUPFAM" id="SSF53901">
    <property type="entry name" value="Thiolase-like"/>
    <property type="match status" value="2"/>
</dbReference>
<organism evidence="6 7">
    <name type="scientific">Fibrisoma limi BUZ 3</name>
    <dbReference type="NCBI Taxonomy" id="1185876"/>
    <lineage>
        <taxon>Bacteria</taxon>
        <taxon>Pseudomonadati</taxon>
        <taxon>Bacteroidota</taxon>
        <taxon>Cytophagia</taxon>
        <taxon>Cytophagales</taxon>
        <taxon>Spirosomataceae</taxon>
        <taxon>Fibrisoma</taxon>
    </lineage>
</organism>
<protein>
    <submittedName>
        <fullName evidence="6">Chalcone synthase</fullName>
        <ecNumber evidence="6">2.3.1.74</ecNumber>
    </submittedName>
</protein>
<dbReference type="STRING" id="1185876.BN8_05545"/>
<evidence type="ECO:0000256" key="1">
    <source>
        <dbReference type="ARBA" id="ARBA00005531"/>
    </source>
</evidence>
<dbReference type="InterPro" id="IPR001099">
    <property type="entry name" value="Chalcone/stilbene_synt_N"/>
</dbReference>
<dbReference type="Pfam" id="PF02797">
    <property type="entry name" value="Chal_sti_synt_C"/>
    <property type="match status" value="1"/>
</dbReference>
<dbReference type="RefSeq" id="WP_009284789.1">
    <property type="nucleotide sequence ID" value="NZ_CAIT01000009.1"/>
</dbReference>
<dbReference type="InterPro" id="IPR012328">
    <property type="entry name" value="Chalcone/stilbene_synt_C"/>
</dbReference>
<comment type="similarity">
    <text evidence="1">Belongs to the thiolase-like superfamily. Chalcone/stilbene synthases family.</text>
</comment>
<dbReference type="Proteomes" id="UP000009309">
    <property type="component" value="Unassembled WGS sequence"/>
</dbReference>
<feature type="domain" description="Chalcone/stilbene synthase C-terminal" evidence="5">
    <location>
        <begin position="239"/>
        <end position="386"/>
    </location>
</feature>
<dbReference type="AlphaFoldDB" id="I2GQP6"/>
<evidence type="ECO:0000259" key="5">
    <source>
        <dbReference type="Pfam" id="PF02797"/>
    </source>
</evidence>
<evidence type="ECO:0000259" key="4">
    <source>
        <dbReference type="Pfam" id="PF00195"/>
    </source>
</evidence>
<evidence type="ECO:0000256" key="3">
    <source>
        <dbReference type="PIRSR" id="PIRSR000451-1"/>
    </source>
</evidence>
<reference evidence="6 7" key="1">
    <citation type="journal article" date="2012" name="J. Bacteriol.">
        <title>Genome Sequence of the Filamentous Bacterium Fibrisoma limi BUZ 3T.</title>
        <authorList>
            <person name="Filippini M."/>
            <person name="Qi W."/>
            <person name="Jaenicke S."/>
            <person name="Goesmann A."/>
            <person name="Smits T.H."/>
            <person name="Bagheri H.C."/>
        </authorList>
    </citation>
    <scope>NUCLEOTIDE SEQUENCE [LARGE SCALE GENOMIC DNA]</scope>
    <source>
        <strain evidence="7">BUZ 3T</strain>
    </source>
</reference>
<name>I2GQP6_9BACT</name>
<keyword evidence="7" id="KW-1185">Reference proteome</keyword>
<dbReference type="OrthoDB" id="9786288at2"/>
<feature type="active site" description="Acyl-thioester intermediate" evidence="3">
    <location>
        <position position="164"/>
    </location>
</feature>
<evidence type="ECO:0000256" key="2">
    <source>
        <dbReference type="ARBA" id="ARBA00022679"/>
    </source>
</evidence>
<feature type="domain" description="Chalcone/stilbene synthase N-terminal" evidence="4">
    <location>
        <begin position="10"/>
        <end position="226"/>
    </location>
</feature>
<dbReference type="Gene3D" id="3.40.47.10">
    <property type="match status" value="2"/>
</dbReference>
<gene>
    <name evidence="6" type="primary">bcsA</name>
    <name evidence="6" type="ORF">BN8_05545</name>
</gene>
<comment type="caution">
    <text evidence="6">The sequence shown here is derived from an EMBL/GenBank/DDBJ whole genome shotgun (WGS) entry which is preliminary data.</text>
</comment>
<dbReference type="GO" id="GO:0016210">
    <property type="term" value="F:naringenin-chalcone synthase activity"/>
    <property type="evidence" value="ECO:0007669"/>
    <property type="project" value="UniProtKB-EC"/>
</dbReference>
<dbReference type="InterPro" id="IPR016039">
    <property type="entry name" value="Thiolase-like"/>
</dbReference>
<evidence type="ECO:0000313" key="7">
    <source>
        <dbReference type="Proteomes" id="UP000009309"/>
    </source>
</evidence>
<dbReference type="CDD" id="cd00831">
    <property type="entry name" value="CHS_like"/>
    <property type="match status" value="1"/>
</dbReference>
<dbReference type="PANTHER" id="PTHR11877">
    <property type="entry name" value="HYDROXYMETHYLGLUTARYL-COA SYNTHASE"/>
    <property type="match status" value="1"/>
</dbReference>
<evidence type="ECO:0000313" key="6">
    <source>
        <dbReference type="EMBL" id="CCH56224.1"/>
    </source>
</evidence>
<dbReference type="Pfam" id="PF00195">
    <property type="entry name" value="Chal_sti_synt_N"/>
    <property type="match status" value="1"/>
</dbReference>
<dbReference type="InterPro" id="IPR011141">
    <property type="entry name" value="Polyketide_synthase_type-III"/>
</dbReference>
<dbReference type="EMBL" id="CAIT01000009">
    <property type="protein sequence ID" value="CCH56224.1"/>
    <property type="molecule type" value="Genomic_DNA"/>
</dbReference>
<dbReference type="EC" id="2.3.1.74" evidence="6"/>
<keyword evidence="6" id="KW-0012">Acyltransferase</keyword>
<dbReference type="PANTHER" id="PTHR11877:SF46">
    <property type="entry name" value="TYPE III POLYKETIDE SYNTHASE A"/>
    <property type="match status" value="1"/>
</dbReference>
<sequence length="406" mass="45443">MRHINSYINGFGTAVPDHIVLQQQAVDFMTEALQFDERDRRRLSALYRQTRIDQRHSVLPDFNRQFGEFTFFPNTPGMEPFPTVSQRMSVYRQEAVPLAMRAIENCLDDRKQEEESDTFDRQQITHLITVSCTGLYAPGPDIELIEALGLPTTTQRLAINFMGCYGAFNGLKAADAIVRADPEAKVLVVCVELCTIHFQKKTEVDHLLSNALFADGAAAVLVEGQPRSDKSLMLRSFYCDLLPEGKAEMAWHISDFGFEMTLTSEVPAYIEKGISQLMDQLLERSDLSIEDIGGFALHPGGRKILEVIEQQLGMTAHDNRHAYNVLRQFGNMSSATVLFVLNEIWQQLRTDADFTAFEEAVIPDHKPHVLSCAFGPGLTLESMILDVILPEPELVSVKSSSASARA</sequence>
<dbReference type="GO" id="GO:0030639">
    <property type="term" value="P:polyketide biosynthetic process"/>
    <property type="evidence" value="ECO:0007669"/>
    <property type="project" value="TreeGrafter"/>
</dbReference>
<proteinExistence type="inferred from homology"/>
<keyword evidence="2 6" id="KW-0808">Transferase</keyword>